<dbReference type="InterPro" id="IPR017930">
    <property type="entry name" value="Myb_dom"/>
</dbReference>
<dbReference type="Pfam" id="PF00249">
    <property type="entry name" value="Myb_DNA-binding"/>
    <property type="match status" value="1"/>
</dbReference>
<dbReference type="InterPro" id="IPR009057">
    <property type="entry name" value="Homeodomain-like_sf"/>
</dbReference>
<proteinExistence type="predicted"/>
<sequence length="45" mass="5309">MISLRKGTWTNNEQIRFNGLINKYGRNWIKIASELGRCAPDCRKR</sequence>
<evidence type="ECO:0000259" key="2">
    <source>
        <dbReference type="PROSITE" id="PS51294"/>
    </source>
</evidence>
<name>A0A9W4WLV2_9GLOM</name>
<dbReference type="AlphaFoldDB" id="A0A9W4WLV2"/>
<reference evidence="3" key="1">
    <citation type="submission" date="2022-08" db="EMBL/GenBank/DDBJ databases">
        <authorList>
            <person name="Kallberg Y."/>
            <person name="Tangrot J."/>
            <person name="Rosling A."/>
        </authorList>
    </citation>
    <scope>NUCLEOTIDE SEQUENCE</scope>
    <source>
        <strain evidence="3">Wild A</strain>
    </source>
</reference>
<dbReference type="OrthoDB" id="2143914at2759"/>
<accession>A0A9W4WLV2</accession>
<organism evidence="3 4">
    <name type="scientific">Funneliformis geosporum</name>
    <dbReference type="NCBI Taxonomy" id="1117311"/>
    <lineage>
        <taxon>Eukaryota</taxon>
        <taxon>Fungi</taxon>
        <taxon>Fungi incertae sedis</taxon>
        <taxon>Mucoromycota</taxon>
        <taxon>Glomeromycotina</taxon>
        <taxon>Glomeromycetes</taxon>
        <taxon>Glomerales</taxon>
        <taxon>Glomeraceae</taxon>
        <taxon>Funneliformis</taxon>
    </lineage>
</organism>
<dbReference type="SUPFAM" id="SSF46689">
    <property type="entry name" value="Homeodomain-like"/>
    <property type="match status" value="1"/>
</dbReference>
<evidence type="ECO:0000313" key="3">
    <source>
        <dbReference type="EMBL" id="CAI2163561.1"/>
    </source>
</evidence>
<dbReference type="EMBL" id="CAMKVN010000098">
    <property type="protein sequence ID" value="CAI2163561.1"/>
    <property type="molecule type" value="Genomic_DNA"/>
</dbReference>
<dbReference type="Proteomes" id="UP001153678">
    <property type="component" value="Unassembled WGS sequence"/>
</dbReference>
<dbReference type="PROSITE" id="PS51294">
    <property type="entry name" value="HTH_MYB"/>
    <property type="match status" value="1"/>
</dbReference>
<feature type="domain" description="Myb-like" evidence="1">
    <location>
        <begin position="1"/>
        <end position="45"/>
    </location>
</feature>
<dbReference type="PROSITE" id="PS50090">
    <property type="entry name" value="MYB_LIKE"/>
    <property type="match status" value="1"/>
</dbReference>
<evidence type="ECO:0000259" key="1">
    <source>
        <dbReference type="PROSITE" id="PS50090"/>
    </source>
</evidence>
<evidence type="ECO:0000313" key="4">
    <source>
        <dbReference type="Proteomes" id="UP001153678"/>
    </source>
</evidence>
<dbReference type="InterPro" id="IPR001005">
    <property type="entry name" value="SANT/Myb"/>
</dbReference>
<feature type="domain" description="HTH myb-type" evidence="2">
    <location>
        <begin position="1"/>
        <end position="45"/>
    </location>
</feature>
<dbReference type="Gene3D" id="1.10.10.60">
    <property type="entry name" value="Homeodomain-like"/>
    <property type="match status" value="1"/>
</dbReference>
<keyword evidence="4" id="KW-1185">Reference proteome</keyword>
<protein>
    <submittedName>
        <fullName evidence="3">6859_t:CDS:1</fullName>
    </submittedName>
</protein>
<comment type="caution">
    <text evidence="3">The sequence shown here is derived from an EMBL/GenBank/DDBJ whole genome shotgun (WGS) entry which is preliminary data.</text>
</comment>
<gene>
    <name evidence="3" type="ORF">FWILDA_LOCUS1130</name>
</gene>